<dbReference type="SUPFAM" id="SSF52172">
    <property type="entry name" value="CheY-like"/>
    <property type="match status" value="1"/>
</dbReference>
<dbReference type="SMART" id="SM00448">
    <property type="entry name" value="REC"/>
    <property type="match status" value="1"/>
</dbReference>
<dbReference type="InterPro" id="IPR052893">
    <property type="entry name" value="TCS_response_regulator"/>
</dbReference>
<dbReference type="Proteomes" id="UP000515506">
    <property type="component" value="Chromosome"/>
</dbReference>
<name>A0ABX6RG66_PSEMX</name>
<keyword evidence="4" id="KW-1185">Reference proteome</keyword>
<feature type="domain" description="Response regulatory" evidence="2">
    <location>
        <begin position="3"/>
        <end position="130"/>
    </location>
</feature>
<dbReference type="PROSITE" id="PS50110">
    <property type="entry name" value="RESPONSE_REGULATORY"/>
    <property type="match status" value="1"/>
</dbReference>
<dbReference type="InterPro" id="IPR011006">
    <property type="entry name" value="CheY-like_superfamily"/>
</dbReference>
<dbReference type="RefSeq" id="WP_185896154.1">
    <property type="nucleotide sequence ID" value="NZ_CP060028.1"/>
</dbReference>
<keyword evidence="1" id="KW-0597">Phosphoprotein</keyword>
<sequence length="143" mass="15716">MPTILLAEDSDNDAEMVLDAFREAHLANPIVRVFDGVEVLEYLRGEGKFSERPVDRPTVLLLDLEMPRLGGIETLTQIRADPALAHLPVVILTSSRQESDAIASWNLGVNAFVLKPVEPAQFVSALKVLGKFWAVFNQTPPAP</sequence>
<dbReference type="PANTHER" id="PTHR44520">
    <property type="entry name" value="RESPONSE REGULATOR RCP1-RELATED"/>
    <property type="match status" value="1"/>
</dbReference>
<gene>
    <name evidence="3" type="ORF">H4W19_04125</name>
</gene>
<evidence type="ECO:0000259" key="2">
    <source>
        <dbReference type="PROSITE" id="PS50110"/>
    </source>
</evidence>
<protein>
    <submittedName>
        <fullName evidence="3">Response regulator</fullName>
    </submittedName>
</protein>
<dbReference type="Gene3D" id="3.40.50.2300">
    <property type="match status" value="1"/>
</dbReference>
<proteinExistence type="predicted"/>
<accession>A0ABX6RG66</accession>
<dbReference type="Pfam" id="PF00072">
    <property type="entry name" value="Response_reg"/>
    <property type="match status" value="1"/>
</dbReference>
<reference evidence="3 4" key="1">
    <citation type="submission" date="2020-08" db="EMBL/GenBank/DDBJ databases">
        <title>Streptomycin resistant and MDR strain, P. mexicana.</title>
        <authorList>
            <person name="Ganesh-kumar S."/>
            <person name="Zhe T."/>
            <person name="Yu Z."/>
            <person name="Min Y."/>
        </authorList>
    </citation>
    <scope>NUCLEOTIDE SEQUENCE [LARGE SCALE GENOMIC DNA]</scope>
    <source>
        <strain evidence="3 4">GTZY</strain>
    </source>
</reference>
<dbReference type="EMBL" id="CP060028">
    <property type="protein sequence ID" value="QND80989.1"/>
    <property type="molecule type" value="Genomic_DNA"/>
</dbReference>
<dbReference type="InterPro" id="IPR001789">
    <property type="entry name" value="Sig_transdc_resp-reg_receiver"/>
</dbReference>
<evidence type="ECO:0000313" key="3">
    <source>
        <dbReference type="EMBL" id="QND80989.1"/>
    </source>
</evidence>
<dbReference type="CDD" id="cd17557">
    <property type="entry name" value="REC_Rcp-like"/>
    <property type="match status" value="1"/>
</dbReference>
<dbReference type="PANTHER" id="PTHR44520:SF1">
    <property type="entry name" value="TWO-COMPONENT SYSTEM REGULATORY PROTEIN"/>
    <property type="match status" value="1"/>
</dbReference>
<organism evidence="3 4">
    <name type="scientific">Pseudoxanthomonas mexicana</name>
    <dbReference type="NCBI Taxonomy" id="128785"/>
    <lineage>
        <taxon>Bacteria</taxon>
        <taxon>Pseudomonadati</taxon>
        <taxon>Pseudomonadota</taxon>
        <taxon>Gammaproteobacteria</taxon>
        <taxon>Lysobacterales</taxon>
        <taxon>Lysobacteraceae</taxon>
        <taxon>Pseudoxanthomonas</taxon>
    </lineage>
</organism>
<evidence type="ECO:0000256" key="1">
    <source>
        <dbReference type="PROSITE-ProRule" id="PRU00169"/>
    </source>
</evidence>
<feature type="modified residue" description="4-aspartylphosphate" evidence="1">
    <location>
        <position position="63"/>
    </location>
</feature>
<evidence type="ECO:0000313" key="4">
    <source>
        <dbReference type="Proteomes" id="UP000515506"/>
    </source>
</evidence>